<evidence type="ECO:0000313" key="9">
    <source>
        <dbReference type="RefSeq" id="XP_021814548.1"/>
    </source>
</evidence>
<dbReference type="RefSeq" id="XP_021814543.1">
    <property type="nucleotide sequence ID" value="XM_021958851.1"/>
</dbReference>
<feature type="region of interest" description="Disordered" evidence="1">
    <location>
        <begin position="1"/>
        <end position="79"/>
    </location>
</feature>
<evidence type="ECO:0000256" key="1">
    <source>
        <dbReference type="SAM" id="MobiDB-lite"/>
    </source>
</evidence>
<dbReference type="RefSeq" id="XP_021814542.1">
    <property type="nucleotide sequence ID" value="XM_021958850.1"/>
</dbReference>
<feature type="compositionally biased region" description="Polar residues" evidence="1">
    <location>
        <begin position="1"/>
        <end position="12"/>
    </location>
</feature>
<dbReference type="RefSeq" id="XP_021814541.1">
    <property type="nucleotide sequence ID" value="XM_021958849.1"/>
</dbReference>
<proteinExistence type="predicted"/>
<dbReference type="RefSeq" id="XP_021814547.1">
    <property type="nucleotide sequence ID" value="XM_021958855.1"/>
</dbReference>
<reference evidence="3 4" key="1">
    <citation type="submission" date="2025-04" db="UniProtKB">
        <authorList>
            <consortium name="RefSeq"/>
        </authorList>
    </citation>
    <scope>IDENTIFICATION</scope>
</reference>
<gene>
    <name evidence="3 4 5 6 7 8 9" type="primary">LOC110757276</name>
</gene>
<protein>
    <submittedName>
        <fullName evidence="3 4">Uncharacterized protein LOC110757276 isoform X1</fullName>
    </submittedName>
</protein>
<dbReference type="KEGG" id="pavi:110757276"/>
<dbReference type="RefSeq" id="XP_021814545.1">
    <property type="nucleotide sequence ID" value="XM_021958853.1"/>
</dbReference>
<feature type="compositionally biased region" description="Low complexity" evidence="1">
    <location>
        <begin position="28"/>
        <end position="48"/>
    </location>
</feature>
<dbReference type="Proteomes" id="UP000515124">
    <property type="component" value="Unplaced"/>
</dbReference>
<dbReference type="RefSeq" id="XP_021814544.1">
    <property type="nucleotide sequence ID" value="XM_021958852.1"/>
</dbReference>
<dbReference type="GeneID" id="110757276"/>
<evidence type="ECO:0000313" key="6">
    <source>
        <dbReference type="RefSeq" id="XP_021814544.1"/>
    </source>
</evidence>
<evidence type="ECO:0000313" key="2">
    <source>
        <dbReference type="Proteomes" id="UP000515124"/>
    </source>
</evidence>
<sequence length="229" mass="25894">MTLTRAATLSNNKNKKETSTLLPPQPLEQPCQLPQQQSTQPQQGTSSASGGGSRQQDEGTHTQTSSQRKNTHGRTVGAGTCDVVKKRKSLIPIRMDPSQKLVATIEAQKLFVSVIGLITRNKAPLNVLGMKKGSLEMKKDMALGLQFMFDVDLADPDIWKFITDHMHSTYKEWKAKLHRHYKQYASDPDRARETPPPEKIFGTRRTLEEWHYLVDTLYTNEQYQVSNLS</sequence>
<evidence type="ECO:0000313" key="7">
    <source>
        <dbReference type="RefSeq" id="XP_021814545.1"/>
    </source>
</evidence>
<evidence type="ECO:0000313" key="3">
    <source>
        <dbReference type="RefSeq" id="XP_021814541.1"/>
    </source>
</evidence>
<name>A0A6P5SCB9_PRUAV</name>
<keyword evidence="2" id="KW-1185">Reference proteome</keyword>
<evidence type="ECO:0000313" key="4">
    <source>
        <dbReference type="RefSeq" id="XP_021814542.1"/>
    </source>
</evidence>
<evidence type="ECO:0000313" key="8">
    <source>
        <dbReference type="RefSeq" id="XP_021814547.1"/>
    </source>
</evidence>
<dbReference type="RefSeq" id="XP_021814548.1">
    <property type="nucleotide sequence ID" value="XM_021958856.1"/>
</dbReference>
<evidence type="ECO:0000313" key="5">
    <source>
        <dbReference type="RefSeq" id="XP_021814543.1"/>
    </source>
</evidence>
<dbReference type="AlphaFoldDB" id="A0A6P5SCB9"/>
<organism evidence="2 7">
    <name type="scientific">Prunus avium</name>
    <name type="common">Cherry</name>
    <name type="synonym">Cerasus avium</name>
    <dbReference type="NCBI Taxonomy" id="42229"/>
    <lineage>
        <taxon>Eukaryota</taxon>
        <taxon>Viridiplantae</taxon>
        <taxon>Streptophyta</taxon>
        <taxon>Embryophyta</taxon>
        <taxon>Tracheophyta</taxon>
        <taxon>Spermatophyta</taxon>
        <taxon>Magnoliopsida</taxon>
        <taxon>eudicotyledons</taxon>
        <taxon>Gunneridae</taxon>
        <taxon>Pentapetalae</taxon>
        <taxon>rosids</taxon>
        <taxon>fabids</taxon>
        <taxon>Rosales</taxon>
        <taxon>Rosaceae</taxon>
        <taxon>Amygdaloideae</taxon>
        <taxon>Amygdaleae</taxon>
        <taxon>Prunus</taxon>
    </lineage>
</organism>
<accession>A0A6P5SCB9</accession>